<feature type="compositionally biased region" description="Basic and acidic residues" evidence="3">
    <location>
        <begin position="1080"/>
        <end position="1091"/>
    </location>
</feature>
<organism evidence="6 7">
    <name type="scientific">Polytolypa hystricis (strain UAMH7299)</name>
    <dbReference type="NCBI Taxonomy" id="1447883"/>
    <lineage>
        <taxon>Eukaryota</taxon>
        <taxon>Fungi</taxon>
        <taxon>Dikarya</taxon>
        <taxon>Ascomycota</taxon>
        <taxon>Pezizomycotina</taxon>
        <taxon>Eurotiomycetes</taxon>
        <taxon>Eurotiomycetidae</taxon>
        <taxon>Onygenales</taxon>
        <taxon>Onygenales incertae sedis</taxon>
        <taxon>Polytolypa</taxon>
    </lineage>
</organism>
<evidence type="ECO:0000259" key="4">
    <source>
        <dbReference type="Pfam" id="PF00501"/>
    </source>
</evidence>
<dbReference type="Gene3D" id="3.40.50.720">
    <property type="entry name" value="NAD(P)-binding Rossmann-like Domain"/>
    <property type="match status" value="1"/>
</dbReference>
<evidence type="ECO:0000256" key="1">
    <source>
        <dbReference type="ARBA" id="ARBA00022450"/>
    </source>
</evidence>
<feature type="compositionally biased region" description="Polar residues" evidence="3">
    <location>
        <begin position="1065"/>
        <end position="1079"/>
    </location>
</feature>
<keyword evidence="2" id="KW-0597">Phosphoprotein</keyword>
<dbReference type="SUPFAM" id="SSF56801">
    <property type="entry name" value="Acetyl-CoA synthetase-like"/>
    <property type="match status" value="1"/>
</dbReference>
<dbReference type="InterPro" id="IPR051414">
    <property type="entry name" value="Adenylate-forming_Reductase"/>
</dbReference>
<feature type="domain" description="Thioester reductase (TE)" evidence="5">
    <location>
        <begin position="708"/>
        <end position="943"/>
    </location>
</feature>
<dbReference type="Pfam" id="PF00501">
    <property type="entry name" value="AMP-binding"/>
    <property type="match status" value="1"/>
</dbReference>
<dbReference type="Gene3D" id="2.160.20.80">
    <property type="entry name" value="E3 ubiquitin-protein ligase SopA"/>
    <property type="match status" value="1"/>
</dbReference>
<dbReference type="OrthoDB" id="429813at2759"/>
<feature type="compositionally biased region" description="Basic and acidic residues" evidence="3">
    <location>
        <begin position="1255"/>
        <end position="1264"/>
    </location>
</feature>
<dbReference type="EMBL" id="PDNA01000018">
    <property type="protein sequence ID" value="PGH23913.1"/>
    <property type="molecule type" value="Genomic_DNA"/>
</dbReference>
<dbReference type="Pfam" id="PF07993">
    <property type="entry name" value="NAD_binding_4"/>
    <property type="match status" value="1"/>
</dbReference>
<dbReference type="STRING" id="1447883.A0A2B7YSE5"/>
<dbReference type="SUPFAM" id="SSF141571">
    <property type="entry name" value="Pentapeptide repeat-like"/>
    <property type="match status" value="2"/>
</dbReference>
<evidence type="ECO:0000259" key="5">
    <source>
        <dbReference type="Pfam" id="PF07993"/>
    </source>
</evidence>
<dbReference type="PROSITE" id="PS00455">
    <property type="entry name" value="AMP_BINDING"/>
    <property type="match status" value="1"/>
</dbReference>
<feature type="compositionally biased region" description="Low complexity" evidence="3">
    <location>
        <begin position="1199"/>
        <end position="1234"/>
    </location>
</feature>
<dbReference type="PANTHER" id="PTHR43439">
    <property type="entry name" value="PHENYLACETATE-COENZYME A LIGASE"/>
    <property type="match status" value="1"/>
</dbReference>
<keyword evidence="1" id="KW-0596">Phosphopantetheine</keyword>
<dbReference type="SUPFAM" id="SSF51735">
    <property type="entry name" value="NAD(P)-binding Rossmann-fold domains"/>
    <property type="match status" value="1"/>
</dbReference>
<comment type="caution">
    <text evidence="6">The sequence shown here is derived from an EMBL/GenBank/DDBJ whole genome shotgun (WGS) entry which is preliminary data.</text>
</comment>
<dbReference type="Gene3D" id="3.40.50.12780">
    <property type="entry name" value="N-terminal domain of ligase-like"/>
    <property type="match status" value="1"/>
</dbReference>
<feature type="compositionally biased region" description="Basic and acidic residues" evidence="3">
    <location>
        <begin position="1184"/>
        <end position="1194"/>
    </location>
</feature>
<dbReference type="InterPro" id="IPR013120">
    <property type="entry name" value="FAR_NAD-bd"/>
</dbReference>
<dbReference type="InterPro" id="IPR042099">
    <property type="entry name" value="ANL_N_sf"/>
</dbReference>
<keyword evidence="7" id="KW-1185">Reference proteome</keyword>
<sequence>MGQRIPEHDFVTLQGKSSLTFTRPPLDGSLNIAMLVDWHARHSPNHTWAVFPKGPGEELQHVTWRHLSYATQKVAALLQKEIQAEPKSIPVVAVLANRDTLTYSALWLGVVRAGFTAFLISPRNSLAGVTHLLKVSGCVVILGSSDHLEKKLIDGVMANSQDQIKLIESPVFSEIFDLSIDCSKPYDPPLPEMEPPGDTNATSLILHSSGSTSFPKPIPLSHLIILMWARVPYYSGQDICGKRVGTQATPPFHAMGFGHVLALPVASGCIIATFEPQEPPVVPSPDIVLEAGRKTEVDFLMTPPSNLVEWSKDPDAVSYLATVEFVRSASGPMPSPVGDFLVSKGVRLLNGWGSTELGNMSTTYPHESYGVDWEYIEPMPNTNPIFEPDREGVYEICFGCSETRTPAVFNDPENRIYRTNDLVEMHPTRKGFFKVIGRADDQLMLSTGEKTNPGPLESTIRGCPLVRAVLYFGRGRFQNGVLVEPSPGNEIDPTNAVAVSEFRNAIWIYVENANKIAPTHSRIFKEMILIASPEKPFHYTPKGSVSRHRTLELYESEIEAIYGALEEVSTSNVKLPTSWTEQNASSYVKAIVVEVMRSEGPDISDNDLFIQGCDSLQATVIRNRLQSGLRETMKSPTDLPPDWVYANSTIPLLSTSFYKAATMGSLTSEPASADSSVDIIETTVRKYTSNFPKHIGKMALPTRHIILLSGATGTLGCYLLSTFAKDPRVSLVYAVNRPSSSRSGYQRQTEALRNRGLDTTILHDGSVVLIDADLSKPDFGISDKTFLEQMQSSVTCIVHNAWRLDFNLGIASFVPNIESTRNLIDFALGSPYADPPSIIFTSSIGTVAAHPSGRIEEKPGDPRWVMPNGYAQSKFTAERILEAAPLKSCRIRVGQLSGSRVNGAWNISDWFPMIVKSGEITGCLPIRNDEVSWLPTDAAAQAIFELAMAESIPAVAHIVHPRPVYWSGVIKCIAESIGAQAVPYDEWIAKVEKETDVTKNPAFKLLSYYKAKAPSQGATEKTTIETEKTAALSPTLAALSQLARADFDKWIDYWREQGFLKTGLSNEDLSNGDLSNGNLTKEDLSKEDLNNKDLSNGSLTKEDLSNDNLSNGNLTKEDPNNSDPSNGDLSNGSLGNGGLNNKDPGDEDLSHGSLGNGDLNIGGLSNGDLGNEDLSNGNLTKEDLSKEDLSKEDPNNSDPSNGDLSNGGLNNGDPGNEDLSNGSLGNGDLNNGNLSKKDLSKEYPNNSDLSNGNLSKEDLSKEDLNNSDLSNGNPSKEDLVKEDRNNRDLGNGNLSKEDLTNGSTVHI</sequence>
<reference evidence="6 7" key="1">
    <citation type="submission" date="2017-10" db="EMBL/GenBank/DDBJ databases">
        <title>Comparative genomics in systemic dimorphic fungi from Ajellomycetaceae.</title>
        <authorList>
            <person name="Munoz J.F."/>
            <person name="Mcewen J.G."/>
            <person name="Clay O.K."/>
            <person name="Cuomo C.A."/>
        </authorList>
    </citation>
    <scope>NUCLEOTIDE SEQUENCE [LARGE SCALE GENOMIC DNA]</scope>
    <source>
        <strain evidence="6 7">UAMH7299</strain>
    </source>
</reference>
<dbReference type="PANTHER" id="PTHR43439:SF2">
    <property type="entry name" value="ENZYME, PUTATIVE (JCVI)-RELATED"/>
    <property type="match status" value="1"/>
</dbReference>
<dbReference type="InterPro" id="IPR020845">
    <property type="entry name" value="AMP-binding_CS"/>
</dbReference>
<evidence type="ECO:0000256" key="2">
    <source>
        <dbReference type="ARBA" id="ARBA00022553"/>
    </source>
</evidence>
<dbReference type="InterPro" id="IPR036291">
    <property type="entry name" value="NAD(P)-bd_dom_sf"/>
</dbReference>
<dbReference type="InterPro" id="IPR000873">
    <property type="entry name" value="AMP-dep_synth/lig_dom"/>
</dbReference>
<feature type="compositionally biased region" description="Basic and acidic residues" evidence="3">
    <location>
        <begin position="1275"/>
        <end position="1287"/>
    </location>
</feature>
<feature type="region of interest" description="Disordered" evidence="3">
    <location>
        <begin position="1065"/>
        <end position="1157"/>
    </location>
</feature>
<evidence type="ECO:0000256" key="3">
    <source>
        <dbReference type="SAM" id="MobiDB-lite"/>
    </source>
</evidence>
<feature type="compositionally biased region" description="Polar residues" evidence="3">
    <location>
        <begin position="1243"/>
        <end position="1254"/>
    </location>
</feature>
<feature type="region of interest" description="Disordered" evidence="3">
    <location>
        <begin position="1184"/>
        <end position="1307"/>
    </location>
</feature>
<dbReference type="Proteomes" id="UP000224634">
    <property type="component" value="Unassembled WGS sequence"/>
</dbReference>
<feature type="domain" description="AMP-dependent synthetase/ligase" evidence="4">
    <location>
        <begin position="37"/>
        <end position="366"/>
    </location>
</feature>
<evidence type="ECO:0008006" key="8">
    <source>
        <dbReference type="Google" id="ProtNLM"/>
    </source>
</evidence>
<protein>
    <recommendedName>
        <fullName evidence="8">Carrier domain-containing protein</fullName>
    </recommendedName>
</protein>
<evidence type="ECO:0000313" key="7">
    <source>
        <dbReference type="Proteomes" id="UP000224634"/>
    </source>
</evidence>
<name>A0A2B7YSE5_POLH7</name>
<evidence type="ECO:0000313" key="6">
    <source>
        <dbReference type="EMBL" id="PGH23913.1"/>
    </source>
</evidence>
<gene>
    <name evidence="6" type="ORF">AJ80_01975</name>
</gene>
<proteinExistence type="predicted"/>
<accession>A0A2B7YSE5</accession>
<dbReference type="Pfam" id="PF23562">
    <property type="entry name" value="AMP-binding_C_3"/>
    <property type="match status" value="1"/>
</dbReference>